<dbReference type="RefSeq" id="XP_035826849.1">
    <property type="nucleotide sequence ID" value="XM_035970956.1"/>
</dbReference>
<evidence type="ECO:0000256" key="8">
    <source>
        <dbReference type="SAM" id="Phobius"/>
    </source>
</evidence>
<feature type="domain" description="G-protein coupled receptors family 1 profile" evidence="9">
    <location>
        <begin position="126"/>
        <end position="430"/>
    </location>
</feature>
<dbReference type="RefSeq" id="XP_035826848.1">
    <property type="nucleotide sequence ID" value="XM_035970955.1"/>
</dbReference>
<dbReference type="RefSeq" id="XP_012940605.1">
    <property type="nucleotide sequence ID" value="XM_013085151.2"/>
</dbReference>
<evidence type="ECO:0000313" key="18">
    <source>
        <dbReference type="RefSeq" id="XP_035826853.1"/>
    </source>
</evidence>
<reference evidence="11 12" key="1">
    <citation type="submission" date="2025-05" db="UniProtKB">
        <authorList>
            <consortium name="RefSeq"/>
        </authorList>
    </citation>
    <scope>IDENTIFICATION</scope>
</reference>
<dbReference type="PANTHER" id="PTHR24241:SF59">
    <property type="entry name" value="ADIPOKINETIC HORMONE RECEPTOR, ISOFORM C"/>
    <property type="match status" value="1"/>
</dbReference>
<feature type="transmembrane region" description="Helical" evidence="8">
    <location>
        <begin position="224"/>
        <end position="244"/>
    </location>
</feature>
<evidence type="ECO:0000256" key="1">
    <source>
        <dbReference type="ARBA" id="ARBA00004651"/>
    </source>
</evidence>
<proteinExistence type="predicted"/>
<dbReference type="SUPFAM" id="SSF81321">
    <property type="entry name" value="Family A G protein-coupled receptor-like"/>
    <property type="match status" value="1"/>
</dbReference>
<evidence type="ECO:0000313" key="14">
    <source>
        <dbReference type="RefSeq" id="XP_035826849.1"/>
    </source>
</evidence>
<feature type="transmembrane region" description="Helical" evidence="8">
    <location>
        <begin position="274"/>
        <end position="298"/>
    </location>
</feature>
<feature type="transmembrane region" description="Helical" evidence="8">
    <location>
        <begin position="144"/>
        <end position="171"/>
    </location>
</feature>
<dbReference type="InterPro" id="IPR017452">
    <property type="entry name" value="GPCR_Rhodpsn_7TM"/>
</dbReference>
<keyword evidence="4 8" id="KW-1133">Transmembrane helix</keyword>
<dbReference type="PANTHER" id="PTHR24241">
    <property type="entry name" value="NEUROPEPTIDE RECEPTOR-RELATED G-PROTEIN COUPLED RECEPTOR"/>
    <property type="match status" value="1"/>
</dbReference>
<feature type="transmembrane region" description="Helical" evidence="8">
    <location>
        <begin position="191"/>
        <end position="212"/>
    </location>
</feature>
<dbReference type="RefSeq" id="XP_035826852.1">
    <property type="nucleotide sequence ID" value="XM_035970959.1"/>
</dbReference>
<feature type="transmembrane region" description="Helical" evidence="8">
    <location>
        <begin position="114"/>
        <end position="132"/>
    </location>
</feature>
<name>A0ABM1VWR0_APLCA</name>
<dbReference type="Proteomes" id="UP000694888">
    <property type="component" value="Unplaced"/>
</dbReference>
<evidence type="ECO:0000259" key="9">
    <source>
        <dbReference type="PROSITE" id="PS50262"/>
    </source>
</evidence>
<feature type="transmembrane region" description="Helical" evidence="8">
    <location>
        <begin position="376"/>
        <end position="403"/>
    </location>
</feature>
<keyword evidence="3 8" id="KW-0812">Transmembrane</keyword>
<accession>A0ABM1VWR0</accession>
<organism evidence="10 17">
    <name type="scientific">Aplysia californica</name>
    <name type="common">California sea hare</name>
    <dbReference type="NCBI Taxonomy" id="6500"/>
    <lineage>
        <taxon>Eukaryota</taxon>
        <taxon>Metazoa</taxon>
        <taxon>Spiralia</taxon>
        <taxon>Lophotrochozoa</taxon>
        <taxon>Mollusca</taxon>
        <taxon>Gastropoda</taxon>
        <taxon>Heterobranchia</taxon>
        <taxon>Euthyneura</taxon>
        <taxon>Tectipleura</taxon>
        <taxon>Aplysiida</taxon>
        <taxon>Aplysioidea</taxon>
        <taxon>Aplysiidae</taxon>
        <taxon>Aplysia</taxon>
    </lineage>
</organism>
<evidence type="ECO:0000256" key="4">
    <source>
        <dbReference type="ARBA" id="ARBA00022989"/>
    </source>
</evidence>
<evidence type="ECO:0000313" key="12">
    <source>
        <dbReference type="RefSeq" id="XP_012940605.1"/>
    </source>
</evidence>
<evidence type="ECO:0000256" key="5">
    <source>
        <dbReference type="ARBA" id="ARBA00023136"/>
    </source>
</evidence>
<sequence length="552" mass="62594">MDGTDSDGSILQRANQAFLASSSGPLQLPIPYNFSAQNSSVHRKRHDVYSPRSAHHDFILASDNISSLLLNTTAPNMISNNSSFEFQFLNTTHPSNVTFENAPTFTTTSLIKTIVFGIMFGISFVGNMATIVQMRRLRRRKSTINTLIVNLALADLLVTFFCIAGEAAWTVTVQWLAGNVMCKFVKYMQVFALYLSTYITVAISLDRCVAILDPMRRNGAAQRVRTMIVFAWIFSALFSIPQPIVFNVLRGPFKEVFYQCVTFGSYDSAWQLQMYAIASLMLMFVLPLAVMGTAYGLIFTTISRKSKEHSVMDSIQMPARKTWVTRWVNYKRYLCMAFCSKPISRRSSIMSNYSEDHAARGPVRSYLLRKAKRKSLIMSFVIVLAFMVCWTPYYIIFICITFLDKVIDPVIFNYFSFIGLSNSMLNPMIYGAFQLCKVQFYNPSSWRRNVWRGTSPKLQSSNPNRRSDFPPGTPASSSISRDSRNRLLGQGQGCHCQTCHYEAKEQKVCIPALDRKAQASKTSTKSSERCGKFTHKHFTNGEVKHCLCFHSY</sequence>
<evidence type="ECO:0000313" key="13">
    <source>
        <dbReference type="RefSeq" id="XP_035826848.1"/>
    </source>
</evidence>
<evidence type="ECO:0000313" key="16">
    <source>
        <dbReference type="RefSeq" id="XP_035826851.1"/>
    </source>
</evidence>
<dbReference type="RefSeq" id="XP_012940604.1">
    <property type="nucleotide sequence ID" value="XM_013085150.2"/>
</dbReference>
<evidence type="ECO:0000256" key="2">
    <source>
        <dbReference type="ARBA" id="ARBA00022475"/>
    </source>
</evidence>
<dbReference type="Gene3D" id="1.20.1070.10">
    <property type="entry name" value="Rhodopsin 7-helix transmembrane proteins"/>
    <property type="match status" value="1"/>
</dbReference>
<dbReference type="RefSeq" id="XP_035826850.1">
    <property type="nucleotide sequence ID" value="XM_035970957.1"/>
</dbReference>
<feature type="region of interest" description="Disordered" evidence="7">
    <location>
        <begin position="452"/>
        <end position="481"/>
    </location>
</feature>
<evidence type="ECO:0000313" key="10">
    <source>
        <dbReference type="Proteomes" id="UP000694888"/>
    </source>
</evidence>
<keyword evidence="6 11" id="KW-0675">Receptor</keyword>
<keyword evidence="5 8" id="KW-0472">Membrane</keyword>
<feature type="transmembrane region" description="Helical" evidence="8">
    <location>
        <begin position="415"/>
        <end position="433"/>
    </location>
</feature>
<evidence type="ECO:0000313" key="17">
    <source>
        <dbReference type="RefSeq" id="XP_035826852.1"/>
    </source>
</evidence>
<evidence type="ECO:0000256" key="6">
    <source>
        <dbReference type="ARBA" id="ARBA00023170"/>
    </source>
</evidence>
<evidence type="ECO:0000256" key="7">
    <source>
        <dbReference type="SAM" id="MobiDB-lite"/>
    </source>
</evidence>
<dbReference type="RefSeq" id="XP_035826851.1">
    <property type="nucleotide sequence ID" value="XM_035970958.1"/>
</dbReference>
<evidence type="ECO:0000313" key="15">
    <source>
        <dbReference type="RefSeq" id="XP_035826850.1"/>
    </source>
</evidence>
<comment type="subcellular location">
    <subcellularLocation>
        <location evidence="1">Cell membrane</location>
        <topology evidence="1">Multi-pass membrane protein</topology>
    </subcellularLocation>
</comment>
<keyword evidence="2" id="KW-1003">Cell membrane</keyword>
<dbReference type="RefSeq" id="XP_035826853.1">
    <property type="nucleotide sequence ID" value="XM_035970960.1"/>
</dbReference>
<keyword evidence="10" id="KW-1185">Reference proteome</keyword>
<evidence type="ECO:0000256" key="3">
    <source>
        <dbReference type="ARBA" id="ARBA00022692"/>
    </source>
</evidence>
<dbReference type="PROSITE" id="PS50262">
    <property type="entry name" value="G_PROTEIN_RECEP_F1_2"/>
    <property type="match status" value="1"/>
</dbReference>
<gene>
    <name evidence="11 12 13 14 15 16 17 18" type="primary">LOC101850580</name>
</gene>
<evidence type="ECO:0000313" key="11">
    <source>
        <dbReference type="RefSeq" id="XP_012940604.1"/>
    </source>
</evidence>
<dbReference type="PRINTS" id="PR00237">
    <property type="entry name" value="GPCRRHODOPSN"/>
</dbReference>
<dbReference type="InterPro" id="IPR000276">
    <property type="entry name" value="GPCR_Rhodpsn"/>
</dbReference>
<protein>
    <submittedName>
        <fullName evidence="11 12">Gonadotropin-releasing hormone receptor isoform X1</fullName>
    </submittedName>
</protein>
<dbReference type="GeneID" id="101850580"/>
<dbReference type="Pfam" id="PF00001">
    <property type="entry name" value="7tm_1"/>
    <property type="match status" value="1"/>
</dbReference>